<dbReference type="Proteomes" id="UP000256727">
    <property type="component" value="Unassembled WGS sequence"/>
</dbReference>
<sequence>MPLSEREQKLLEQLEQQLNAEDPHFATSMSEAGASRFSTTRLVAGAVTAAVGLGALLWGVSQQFIWLGIIGFIVMAAGVYVATSRSRQPTGGRGHDSAAAKKNSPFMANLEQRWEERRNQEP</sequence>
<comment type="caution">
    <text evidence="3">The sequence shown here is derived from an EMBL/GenBank/DDBJ whole genome shotgun (WGS) entry which is preliminary data.</text>
</comment>
<keyword evidence="4" id="KW-1185">Reference proteome</keyword>
<evidence type="ECO:0000313" key="3">
    <source>
        <dbReference type="EMBL" id="REE03366.1"/>
    </source>
</evidence>
<dbReference type="AlphaFoldDB" id="A0A3D9LCH4"/>
<keyword evidence="2" id="KW-0472">Membrane</keyword>
<dbReference type="Pfam" id="PF11239">
    <property type="entry name" value="DUF3040"/>
    <property type="match status" value="1"/>
</dbReference>
<gene>
    <name evidence="3" type="ORF">C8E99_1173</name>
</gene>
<organism evidence="3 4">
    <name type="scientific">Citricoccus muralis</name>
    <dbReference type="NCBI Taxonomy" id="169134"/>
    <lineage>
        <taxon>Bacteria</taxon>
        <taxon>Bacillati</taxon>
        <taxon>Actinomycetota</taxon>
        <taxon>Actinomycetes</taxon>
        <taxon>Micrococcales</taxon>
        <taxon>Micrococcaceae</taxon>
        <taxon>Citricoccus</taxon>
    </lineage>
</organism>
<dbReference type="RefSeq" id="WP_115931495.1">
    <property type="nucleotide sequence ID" value="NZ_QREH01000001.1"/>
</dbReference>
<keyword evidence="2" id="KW-1133">Transmembrane helix</keyword>
<accession>A0A3D9LCH4</accession>
<evidence type="ECO:0000256" key="2">
    <source>
        <dbReference type="SAM" id="Phobius"/>
    </source>
</evidence>
<feature type="transmembrane region" description="Helical" evidence="2">
    <location>
        <begin position="64"/>
        <end position="83"/>
    </location>
</feature>
<evidence type="ECO:0008006" key="5">
    <source>
        <dbReference type="Google" id="ProtNLM"/>
    </source>
</evidence>
<dbReference type="OrthoDB" id="4807686at2"/>
<feature type="transmembrane region" description="Helical" evidence="2">
    <location>
        <begin position="39"/>
        <end position="58"/>
    </location>
</feature>
<feature type="region of interest" description="Disordered" evidence="1">
    <location>
        <begin position="85"/>
        <end position="122"/>
    </location>
</feature>
<dbReference type="InterPro" id="IPR021401">
    <property type="entry name" value="DUF3040"/>
</dbReference>
<feature type="compositionally biased region" description="Basic and acidic residues" evidence="1">
    <location>
        <begin position="112"/>
        <end position="122"/>
    </location>
</feature>
<dbReference type="EMBL" id="QREH01000001">
    <property type="protein sequence ID" value="REE03366.1"/>
    <property type="molecule type" value="Genomic_DNA"/>
</dbReference>
<evidence type="ECO:0000256" key="1">
    <source>
        <dbReference type="SAM" id="MobiDB-lite"/>
    </source>
</evidence>
<proteinExistence type="predicted"/>
<reference evidence="3 4" key="1">
    <citation type="submission" date="2018-07" db="EMBL/GenBank/DDBJ databases">
        <title>Sequencing the genomes of 1000 actinobacteria strains.</title>
        <authorList>
            <person name="Klenk H.-P."/>
        </authorList>
    </citation>
    <scope>NUCLEOTIDE SEQUENCE [LARGE SCALE GENOMIC DNA]</scope>
    <source>
        <strain evidence="3 4">DSM 14442</strain>
    </source>
</reference>
<keyword evidence="2" id="KW-0812">Transmembrane</keyword>
<name>A0A3D9LCH4_9MICC</name>
<protein>
    <recommendedName>
        <fullName evidence="5">DUF3040 family protein</fullName>
    </recommendedName>
</protein>
<evidence type="ECO:0000313" key="4">
    <source>
        <dbReference type="Proteomes" id="UP000256727"/>
    </source>
</evidence>